<dbReference type="EMBL" id="FQUW01000040">
    <property type="protein sequence ID" value="SHF57151.1"/>
    <property type="molecule type" value="Genomic_DNA"/>
</dbReference>
<reference evidence="3" key="1">
    <citation type="submission" date="2016-11" db="EMBL/GenBank/DDBJ databases">
        <authorList>
            <person name="Varghese N."/>
            <person name="Submissions S."/>
        </authorList>
    </citation>
    <scope>NUCLEOTIDE SEQUENCE [LARGE SCALE GENOMIC DNA]</scope>
    <source>
        <strain evidence="3">DSM 11792</strain>
    </source>
</reference>
<evidence type="ECO:0000313" key="3">
    <source>
        <dbReference type="Proteomes" id="UP000184196"/>
    </source>
</evidence>
<dbReference type="InterPro" id="IPR052747">
    <property type="entry name" value="TA_system_RelE_toxin"/>
</dbReference>
<dbReference type="SUPFAM" id="SSF143011">
    <property type="entry name" value="RelE-like"/>
    <property type="match status" value="1"/>
</dbReference>
<keyword evidence="3" id="KW-1185">Reference proteome</keyword>
<sequence length="92" mass="11001">MYSVKPKNANRFRHDYARLTPAEREKVRRALEGLAEDPRPPGCICLEKNYYRLRVGNIRILYQILDAERTVLIGAISRRDERTYKDWKKCFK</sequence>
<dbReference type="Proteomes" id="UP000184196">
    <property type="component" value="Unassembled WGS sequence"/>
</dbReference>
<keyword evidence="1" id="KW-1277">Toxin-antitoxin system</keyword>
<dbReference type="InterPro" id="IPR007712">
    <property type="entry name" value="RelE/ParE_toxin"/>
</dbReference>
<dbReference type="Pfam" id="PF05016">
    <property type="entry name" value="ParE_toxin"/>
    <property type="match status" value="1"/>
</dbReference>
<evidence type="ECO:0000256" key="1">
    <source>
        <dbReference type="ARBA" id="ARBA00022649"/>
    </source>
</evidence>
<organism evidence="2 3">
    <name type="scientific">Desulfofundulus australicus DSM 11792</name>
    <dbReference type="NCBI Taxonomy" id="1121425"/>
    <lineage>
        <taxon>Bacteria</taxon>
        <taxon>Bacillati</taxon>
        <taxon>Bacillota</taxon>
        <taxon>Clostridia</taxon>
        <taxon>Eubacteriales</taxon>
        <taxon>Peptococcaceae</taxon>
        <taxon>Desulfofundulus</taxon>
    </lineage>
</organism>
<gene>
    <name evidence="2" type="ORF">SAMN02745218_02606</name>
</gene>
<evidence type="ECO:0000313" key="2">
    <source>
        <dbReference type="EMBL" id="SHF57151.1"/>
    </source>
</evidence>
<dbReference type="PANTHER" id="PTHR38813">
    <property type="match status" value="1"/>
</dbReference>
<dbReference type="Gene3D" id="3.30.2310.20">
    <property type="entry name" value="RelE-like"/>
    <property type="match status" value="1"/>
</dbReference>
<name>A0A1M5CQY1_9FIRM</name>
<dbReference type="InterPro" id="IPR035093">
    <property type="entry name" value="RelE/ParE_toxin_dom_sf"/>
</dbReference>
<protein>
    <submittedName>
        <fullName evidence="2">mRNA interferase RelE/StbE</fullName>
    </submittedName>
</protein>
<dbReference type="AlphaFoldDB" id="A0A1M5CQY1"/>
<accession>A0A1M5CQY1</accession>
<dbReference type="PANTHER" id="PTHR38813:SF1">
    <property type="entry name" value="TOXIN RELE1-RELATED"/>
    <property type="match status" value="1"/>
</dbReference>
<proteinExistence type="predicted"/>